<accession>A0A9J6FM31</accession>
<dbReference type="SUPFAM" id="SSF53474">
    <property type="entry name" value="alpha/beta-Hydrolases"/>
    <property type="match status" value="1"/>
</dbReference>
<dbReference type="Gene3D" id="3.40.50.1820">
    <property type="entry name" value="alpha/beta hydrolase"/>
    <property type="match status" value="1"/>
</dbReference>
<evidence type="ECO:0000256" key="1">
    <source>
        <dbReference type="ARBA" id="ARBA00009431"/>
    </source>
</evidence>
<organism evidence="2 3">
    <name type="scientific">Haemaphysalis longicornis</name>
    <name type="common">Bush tick</name>
    <dbReference type="NCBI Taxonomy" id="44386"/>
    <lineage>
        <taxon>Eukaryota</taxon>
        <taxon>Metazoa</taxon>
        <taxon>Ecdysozoa</taxon>
        <taxon>Arthropoda</taxon>
        <taxon>Chelicerata</taxon>
        <taxon>Arachnida</taxon>
        <taxon>Acari</taxon>
        <taxon>Parasitiformes</taxon>
        <taxon>Ixodida</taxon>
        <taxon>Ixodoidea</taxon>
        <taxon>Ixodidae</taxon>
        <taxon>Haemaphysalinae</taxon>
        <taxon>Haemaphysalis</taxon>
    </lineage>
</organism>
<keyword evidence="3" id="KW-1185">Reference proteome</keyword>
<dbReference type="GO" id="GO:0004185">
    <property type="term" value="F:serine-type carboxypeptidase activity"/>
    <property type="evidence" value="ECO:0007669"/>
    <property type="project" value="InterPro"/>
</dbReference>
<dbReference type="InterPro" id="IPR001563">
    <property type="entry name" value="Peptidase_S10"/>
</dbReference>
<evidence type="ECO:0000313" key="2">
    <source>
        <dbReference type="EMBL" id="KAH9363899.1"/>
    </source>
</evidence>
<dbReference type="VEuPathDB" id="VectorBase:HLOH_063614"/>
<evidence type="ECO:0008006" key="4">
    <source>
        <dbReference type="Google" id="ProtNLM"/>
    </source>
</evidence>
<sequence>MVYFKVRQRSAVAVAQRILTRNPEELPVQFKGVMLGVGFLFPLLELINSADYLHYSGLLDENSRYKFAQKFEEIAYLVQKEKFEQAAYMLSLTVMNMRMGGQKSLFQNLTGFDHHGSIATAYRPKESIVYYLYANDTKFKKIIHVDPSRTLDGARAQLAMQLAVKDFFVDISEKVEFVFNRTDILFYTAEFDAVFPAFNIESEFRKVQWRGAEIYKKACRLPWHRNGNSSDELLGYQTDAGTLLYATVLFGGHYISQDRSAAVSELYGRFLNFPDSNKNSEKSGAGTC</sequence>
<dbReference type="OrthoDB" id="6498623at2759"/>
<dbReference type="Pfam" id="PF00450">
    <property type="entry name" value="Peptidase_S10"/>
    <property type="match status" value="1"/>
</dbReference>
<dbReference type="EMBL" id="JABSTR010000002">
    <property type="protein sequence ID" value="KAH9363899.1"/>
    <property type="molecule type" value="Genomic_DNA"/>
</dbReference>
<gene>
    <name evidence="2" type="ORF">HPB48_021401</name>
</gene>
<proteinExistence type="inferred from homology"/>
<evidence type="ECO:0000313" key="3">
    <source>
        <dbReference type="Proteomes" id="UP000821853"/>
    </source>
</evidence>
<dbReference type="Proteomes" id="UP000821853">
    <property type="component" value="Chromosome 10"/>
</dbReference>
<protein>
    <recommendedName>
        <fullName evidence="4">Serine carboxypeptidase</fullName>
    </recommendedName>
</protein>
<reference evidence="2 3" key="1">
    <citation type="journal article" date="2020" name="Cell">
        <title>Large-Scale Comparative Analyses of Tick Genomes Elucidate Their Genetic Diversity and Vector Capacities.</title>
        <authorList>
            <consortium name="Tick Genome and Microbiome Consortium (TIGMIC)"/>
            <person name="Jia N."/>
            <person name="Wang J."/>
            <person name="Shi W."/>
            <person name="Du L."/>
            <person name="Sun Y."/>
            <person name="Zhan W."/>
            <person name="Jiang J.F."/>
            <person name="Wang Q."/>
            <person name="Zhang B."/>
            <person name="Ji P."/>
            <person name="Bell-Sakyi L."/>
            <person name="Cui X.M."/>
            <person name="Yuan T.T."/>
            <person name="Jiang B.G."/>
            <person name="Yang W.F."/>
            <person name="Lam T.T."/>
            <person name="Chang Q.C."/>
            <person name="Ding S.J."/>
            <person name="Wang X.J."/>
            <person name="Zhu J.G."/>
            <person name="Ruan X.D."/>
            <person name="Zhao L."/>
            <person name="Wei J.T."/>
            <person name="Ye R.Z."/>
            <person name="Que T.C."/>
            <person name="Du C.H."/>
            <person name="Zhou Y.H."/>
            <person name="Cheng J.X."/>
            <person name="Dai P.F."/>
            <person name="Guo W.B."/>
            <person name="Han X.H."/>
            <person name="Huang E.J."/>
            <person name="Li L.F."/>
            <person name="Wei W."/>
            <person name="Gao Y.C."/>
            <person name="Liu J.Z."/>
            <person name="Shao H.Z."/>
            <person name="Wang X."/>
            <person name="Wang C.C."/>
            <person name="Yang T.C."/>
            <person name="Huo Q.B."/>
            <person name="Li W."/>
            <person name="Chen H.Y."/>
            <person name="Chen S.E."/>
            <person name="Zhou L.G."/>
            <person name="Ni X.B."/>
            <person name="Tian J.H."/>
            <person name="Sheng Y."/>
            <person name="Liu T."/>
            <person name="Pan Y.S."/>
            <person name="Xia L.Y."/>
            <person name="Li J."/>
            <person name="Zhao F."/>
            <person name="Cao W.C."/>
        </authorList>
    </citation>
    <scope>NUCLEOTIDE SEQUENCE [LARGE SCALE GENOMIC DNA]</scope>
    <source>
        <strain evidence="2">HaeL-2018</strain>
    </source>
</reference>
<name>A0A9J6FM31_HAELO</name>
<dbReference type="InterPro" id="IPR029058">
    <property type="entry name" value="AB_hydrolase_fold"/>
</dbReference>
<comment type="similarity">
    <text evidence="1">Belongs to the peptidase S10 family.</text>
</comment>
<dbReference type="AlphaFoldDB" id="A0A9J6FM31"/>
<comment type="caution">
    <text evidence="2">The sequence shown here is derived from an EMBL/GenBank/DDBJ whole genome shotgun (WGS) entry which is preliminary data.</text>
</comment>
<dbReference type="GO" id="GO:0006508">
    <property type="term" value="P:proteolysis"/>
    <property type="evidence" value="ECO:0007669"/>
    <property type="project" value="InterPro"/>
</dbReference>